<dbReference type="InterPro" id="IPR014174">
    <property type="entry name" value="CRISPR-assoc_prot_Cas6/Cmx6"/>
</dbReference>
<dbReference type="EMBL" id="SMFQ01000004">
    <property type="protein sequence ID" value="TCJ84957.1"/>
    <property type="molecule type" value="Genomic_DNA"/>
</dbReference>
<name>A0A4R1ETJ4_9GAMM</name>
<dbReference type="OrthoDB" id="9779370at2"/>
<comment type="caution">
    <text evidence="1">The sequence shown here is derived from an EMBL/GenBank/DDBJ whole genome shotgun (WGS) entry which is preliminary data.</text>
</comment>
<protein>
    <submittedName>
        <fullName evidence="1">CRISPR-associated protein Cas6</fullName>
    </submittedName>
</protein>
<evidence type="ECO:0000313" key="1">
    <source>
        <dbReference type="EMBL" id="TCJ84957.1"/>
    </source>
</evidence>
<sequence length="230" mass="26071">MFWEEDEDKTLPYQAPDDVIDMVFAMQSKTLPLNHAWPLSREIIKHLPWLTDYDFAGIHQIHVAESNNGWMRPEDDEIGAVLYPSKRTKLTIRIPLEKYDEASNIIGQTLNIDGHELVVGKAKKKIFTNVGVLFARYVLCEPNEDENTFLTRMAAEINTKTGFKVKKMLCGKSHNITTPDLDLHTKHLMIADLDSDTSIKIQQLGLGGSRELGCGLFLPHKSIKTLKPTE</sequence>
<keyword evidence="2" id="KW-1185">Reference proteome</keyword>
<reference evidence="1 2" key="1">
    <citation type="submission" date="2019-03" db="EMBL/GenBank/DDBJ databases">
        <title>Genomic Encyclopedia of Type Strains, Phase IV (KMG-IV): sequencing the most valuable type-strain genomes for metagenomic binning, comparative biology and taxonomic classification.</title>
        <authorList>
            <person name="Goeker M."/>
        </authorList>
    </citation>
    <scope>NUCLEOTIDE SEQUENCE [LARGE SCALE GENOMIC DNA]</scope>
    <source>
        <strain evidence="1 2">DSM 24830</strain>
    </source>
</reference>
<gene>
    <name evidence="1" type="ORF">EV695_2920</name>
</gene>
<dbReference type="RefSeq" id="WP_131906678.1">
    <property type="nucleotide sequence ID" value="NZ_BAAAFU010000006.1"/>
</dbReference>
<dbReference type="NCBIfam" id="TIGR02807">
    <property type="entry name" value="cas6_cmx6"/>
    <property type="match status" value="1"/>
</dbReference>
<dbReference type="Pfam" id="PF09559">
    <property type="entry name" value="Cas6"/>
    <property type="match status" value="1"/>
</dbReference>
<proteinExistence type="predicted"/>
<dbReference type="Proteomes" id="UP000294887">
    <property type="component" value="Unassembled WGS sequence"/>
</dbReference>
<evidence type="ECO:0000313" key="2">
    <source>
        <dbReference type="Proteomes" id="UP000294887"/>
    </source>
</evidence>
<dbReference type="AlphaFoldDB" id="A0A4R1ETJ4"/>
<accession>A0A4R1ETJ4</accession>
<organism evidence="1 2">
    <name type="scientific">Cocleimonas flava</name>
    <dbReference type="NCBI Taxonomy" id="634765"/>
    <lineage>
        <taxon>Bacteria</taxon>
        <taxon>Pseudomonadati</taxon>
        <taxon>Pseudomonadota</taxon>
        <taxon>Gammaproteobacteria</taxon>
        <taxon>Thiotrichales</taxon>
        <taxon>Thiotrichaceae</taxon>
        <taxon>Cocleimonas</taxon>
    </lineage>
</organism>